<feature type="transmembrane region" description="Helical" evidence="8">
    <location>
        <begin position="165"/>
        <end position="187"/>
    </location>
</feature>
<feature type="transmembrane region" description="Helical" evidence="8">
    <location>
        <begin position="31"/>
        <end position="51"/>
    </location>
</feature>
<keyword evidence="11" id="KW-1185">Reference proteome</keyword>
<feature type="transmembrane region" description="Helical" evidence="8">
    <location>
        <begin position="412"/>
        <end position="432"/>
    </location>
</feature>
<accession>A0A852X6T2</accession>
<dbReference type="PANTHER" id="PTHR43507:SF1">
    <property type="entry name" value="NADH-UBIQUINONE OXIDOREDUCTASE CHAIN 4"/>
    <property type="match status" value="1"/>
</dbReference>
<comment type="similarity">
    <text evidence="2">Belongs to the complex I subunit 4 family.</text>
</comment>
<dbReference type="PANTHER" id="PTHR43507">
    <property type="entry name" value="NADH-UBIQUINONE OXIDOREDUCTASE CHAIN 4"/>
    <property type="match status" value="1"/>
</dbReference>
<feature type="transmembrane region" description="Helical" evidence="8">
    <location>
        <begin position="128"/>
        <end position="145"/>
    </location>
</feature>
<protein>
    <submittedName>
        <fullName evidence="10">NADH-quinone oxidoreductase subunit M</fullName>
    </submittedName>
</protein>
<dbReference type="EMBL" id="JACBZX010000001">
    <property type="protein sequence ID" value="NYG37130.1"/>
    <property type="molecule type" value="Genomic_DNA"/>
</dbReference>
<dbReference type="GO" id="GO:0015990">
    <property type="term" value="P:electron transport coupled proton transport"/>
    <property type="evidence" value="ECO:0007669"/>
    <property type="project" value="TreeGrafter"/>
</dbReference>
<dbReference type="GO" id="GO:0042773">
    <property type="term" value="P:ATP synthesis coupled electron transport"/>
    <property type="evidence" value="ECO:0007669"/>
    <property type="project" value="InterPro"/>
</dbReference>
<organism evidence="10 11">
    <name type="scientific">Janibacter alkaliphilus</name>
    <dbReference type="NCBI Taxonomy" id="1069963"/>
    <lineage>
        <taxon>Bacteria</taxon>
        <taxon>Bacillati</taxon>
        <taxon>Actinomycetota</taxon>
        <taxon>Actinomycetes</taxon>
        <taxon>Micrococcales</taxon>
        <taxon>Intrasporangiaceae</taxon>
        <taxon>Janibacter</taxon>
    </lineage>
</organism>
<dbReference type="GO" id="GO:0016020">
    <property type="term" value="C:membrane"/>
    <property type="evidence" value="ECO:0007669"/>
    <property type="project" value="UniProtKB-SubCell"/>
</dbReference>
<evidence type="ECO:0000313" key="10">
    <source>
        <dbReference type="EMBL" id="NYG37130.1"/>
    </source>
</evidence>
<keyword evidence="5 8" id="KW-0472">Membrane</keyword>
<feature type="transmembrane region" description="Helical" evidence="8">
    <location>
        <begin position="105"/>
        <end position="122"/>
    </location>
</feature>
<dbReference type="GO" id="GO:0008137">
    <property type="term" value="F:NADH dehydrogenase (ubiquinone) activity"/>
    <property type="evidence" value="ECO:0007669"/>
    <property type="project" value="InterPro"/>
</dbReference>
<feature type="region of interest" description="Disordered" evidence="7">
    <location>
        <begin position="462"/>
        <end position="494"/>
    </location>
</feature>
<feature type="transmembrane region" description="Helical" evidence="8">
    <location>
        <begin position="238"/>
        <end position="258"/>
    </location>
</feature>
<keyword evidence="3 6" id="KW-0812">Transmembrane</keyword>
<feature type="transmembrane region" description="Helical" evidence="8">
    <location>
        <begin position="371"/>
        <end position="392"/>
    </location>
</feature>
<evidence type="ECO:0000313" key="11">
    <source>
        <dbReference type="Proteomes" id="UP000592181"/>
    </source>
</evidence>
<reference evidence="10 11" key="1">
    <citation type="submission" date="2020-07" db="EMBL/GenBank/DDBJ databases">
        <title>Sequencing the genomes of 1000 actinobacteria strains.</title>
        <authorList>
            <person name="Klenk H.-P."/>
        </authorList>
    </citation>
    <scope>NUCLEOTIDE SEQUENCE [LARGE SCALE GENOMIC DNA]</scope>
    <source>
        <strain evidence="10 11">DSM 24723</strain>
    </source>
</reference>
<name>A0A852X6T2_9MICO</name>
<dbReference type="RefSeq" id="WP_343037019.1">
    <property type="nucleotide sequence ID" value="NZ_JACBZX010000001.1"/>
</dbReference>
<evidence type="ECO:0000256" key="2">
    <source>
        <dbReference type="ARBA" id="ARBA00009025"/>
    </source>
</evidence>
<feature type="domain" description="NADH:quinone oxidoreductase/Mrp antiporter transmembrane" evidence="9">
    <location>
        <begin position="124"/>
        <end position="405"/>
    </location>
</feature>
<dbReference type="InterPro" id="IPR003918">
    <property type="entry name" value="NADH_UbQ_OxRdtase"/>
</dbReference>
<keyword evidence="4 8" id="KW-1133">Transmembrane helix</keyword>
<dbReference type="InterPro" id="IPR010227">
    <property type="entry name" value="NADH_Q_OxRdtase_chainM/4"/>
</dbReference>
<comment type="caution">
    <text evidence="10">The sequence shown here is derived from an EMBL/GenBank/DDBJ whole genome shotgun (WGS) entry which is preliminary data.</text>
</comment>
<dbReference type="GO" id="GO:0012505">
    <property type="term" value="C:endomembrane system"/>
    <property type="evidence" value="ECO:0007669"/>
    <property type="project" value="UniProtKB-SubCell"/>
</dbReference>
<evidence type="ECO:0000256" key="1">
    <source>
        <dbReference type="ARBA" id="ARBA00004127"/>
    </source>
</evidence>
<feature type="transmembrane region" description="Helical" evidence="8">
    <location>
        <begin position="6"/>
        <end position="24"/>
    </location>
</feature>
<dbReference type="GO" id="GO:0003954">
    <property type="term" value="F:NADH dehydrogenase activity"/>
    <property type="evidence" value="ECO:0007669"/>
    <property type="project" value="TreeGrafter"/>
</dbReference>
<evidence type="ECO:0000256" key="6">
    <source>
        <dbReference type="RuleBase" id="RU000320"/>
    </source>
</evidence>
<dbReference type="PRINTS" id="PR01437">
    <property type="entry name" value="NUOXDRDTASE4"/>
</dbReference>
<evidence type="ECO:0000256" key="5">
    <source>
        <dbReference type="ARBA" id="ARBA00023136"/>
    </source>
</evidence>
<dbReference type="GO" id="GO:0048039">
    <property type="term" value="F:ubiquinone binding"/>
    <property type="evidence" value="ECO:0007669"/>
    <property type="project" value="TreeGrafter"/>
</dbReference>
<dbReference type="NCBIfam" id="TIGR01972">
    <property type="entry name" value="NDH_I_M"/>
    <property type="match status" value="1"/>
</dbReference>
<feature type="transmembrane region" description="Helical" evidence="8">
    <location>
        <begin position="207"/>
        <end position="226"/>
    </location>
</feature>
<evidence type="ECO:0000256" key="8">
    <source>
        <dbReference type="SAM" id="Phobius"/>
    </source>
</evidence>
<proteinExistence type="inferred from homology"/>
<feature type="transmembrane region" description="Helical" evidence="8">
    <location>
        <begin position="300"/>
        <end position="320"/>
    </location>
</feature>
<evidence type="ECO:0000259" key="9">
    <source>
        <dbReference type="Pfam" id="PF00361"/>
    </source>
</evidence>
<evidence type="ECO:0000256" key="7">
    <source>
        <dbReference type="SAM" id="MobiDB-lite"/>
    </source>
</evidence>
<dbReference type="Proteomes" id="UP000592181">
    <property type="component" value="Unassembled WGS sequence"/>
</dbReference>
<comment type="subcellular location">
    <subcellularLocation>
        <location evidence="1">Endomembrane system</location>
        <topology evidence="1">Multi-pass membrane protein</topology>
    </subcellularLocation>
    <subcellularLocation>
        <location evidence="6">Membrane</location>
        <topology evidence="6">Multi-pass membrane protein</topology>
    </subcellularLocation>
</comment>
<evidence type="ECO:0000256" key="3">
    <source>
        <dbReference type="ARBA" id="ARBA00022692"/>
    </source>
</evidence>
<dbReference type="Pfam" id="PF00361">
    <property type="entry name" value="Proton_antipo_M"/>
    <property type="match status" value="1"/>
</dbReference>
<sequence length="542" mass="54755">MTGALIAAAVGLPLLVGLVALATPEARHARLTLVAALTALTSLGLLALAWATGDVLDVPWLPALGLRLHLALDGISGPLAVLAAAVTAGAALAARRRPVDGGRSATFVACLLITLGGALAAFAARDALLFVVAFETVLVPVWVLITRFGDARDPAARREAGMRFVLYTGLGSTLLLLGVLALIAAAGTADLGVLAARSGDLDRTTQTVVAVLLTAGLAVKVPLWPLHSWLPAAHTTAPTAGSVLLAAVLLKLGTYGLVRLPLATVPDGFARLAPVLAVLAVTGIVWGGLVCLRERDLKRLVAWSSIAHMGFVVLGLASGTETGVVAALYGNLAHGVISALLFVLVGGLKARRGDDDLALAWPALREVAPRTGLLLMVGLAASLGLPGLAGFWGEMGALVAAWRPAPDRAEGVFVGAVVVAALGAALAAAYALRVARIVWWGEPEGGASGEARDRVAASEHLHPGTAALGGGDGARSGASEHLHPPHHLHPAHRLLPDGELDRDELVPATGLALAVIVLGVAPGLVLAVTDPAVATLMGGGAG</sequence>
<feature type="transmembrane region" description="Helical" evidence="8">
    <location>
        <begin position="71"/>
        <end position="93"/>
    </location>
</feature>
<evidence type="ECO:0000256" key="4">
    <source>
        <dbReference type="ARBA" id="ARBA00022989"/>
    </source>
</evidence>
<gene>
    <name evidence="10" type="ORF">BJY28_001599</name>
</gene>
<dbReference type="InterPro" id="IPR001750">
    <property type="entry name" value="ND/Mrp_TM"/>
</dbReference>
<feature type="transmembrane region" description="Helical" evidence="8">
    <location>
        <begin position="270"/>
        <end position="293"/>
    </location>
</feature>
<feature type="transmembrane region" description="Helical" evidence="8">
    <location>
        <begin position="505"/>
        <end position="528"/>
    </location>
</feature>
<feature type="transmembrane region" description="Helical" evidence="8">
    <location>
        <begin position="332"/>
        <end position="350"/>
    </location>
</feature>
<dbReference type="AlphaFoldDB" id="A0A852X6T2"/>